<protein>
    <submittedName>
        <fullName evidence="2">Uncharacterized membrane protein YfcA</fullName>
    </submittedName>
</protein>
<feature type="transmembrane region" description="Helical" evidence="1">
    <location>
        <begin position="119"/>
        <end position="140"/>
    </location>
</feature>
<gene>
    <name evidence="2" type="ORF">SAMN04488508_103317</name>
</gene>
<dbReference type="InterPro" id="IPR052724">
    <property type="entry name" value="GT117_domain-containing"/>
</dbReference>
<feature type="transmembrane region" description="Helical" evidence="1">
    <location>
        <begin position="177"/>
        <end position="207"/>
    </location>
</feature>
<keyword evidence="3" id="KW-1185">Reference proteome</keyword>
<organism evidence="2 3">
    <name type="scientific">Aquimarina spongiae</name>
    <dbReference type="NCBI Taxonomy" id="570521"/>
    <lineage>
        <taxon>Bacteria</taxon>
        <taxon>Pseudomonadati</taxon>
        <taxon>Bacteroidota</taxon>
        <taxon>Flavobacteriia</taxon>
        <taxon>Flavobacteriales</taxon>
        <taxon>Flavobacteriaceae</taxon>
        <taxon>Aquimarina</taxon>
    </lineage>
</organism>
<dbReference type="InterPro" id="IPR021280">
    <property type="entry name" value="TMEM260-like"/>
</dbReference>
<keyword evidence="1" id="KW-0812">Transmembrane</keyword>
<evidence type="ECO:0000256" key="1">
    <source>
        <dbReference type="SAM" id="Phobius"/>
    </source>
</evidence>
<dbReference type="RefSeq" id="WP_073315658.1">
    <property type="nucleotide sequence ID" value="NZ_FQYP01000003.1"/>
</dbReference>
<feature type="transmembrane region" description="Helical" evidence="1">
    <location>
        <begin position="290"/>
        <end position="310"/>
    </location>
</feature>
<feature type="transmembrane region" description="Helical" evidence="1">
    <location>
        <begin position="147"/>
        <end position="165"/>
    </location>
</feature>
<dbReference type="STRING" id="570521.SAMN04488508_103317"/>
<feature type="transmembrane region" description="Helical" evidence="1">
    <location>
        <begin position="258"/>
        <end position="278"/>
    </location>
</feature>
<feature type="transmembrane region" description="Helical" evidence="1">
    <location>
        <begin position="219"/>
        <end position="238"/>
    </location>
</feature>
<dbReference type="Proteomes" id="UP000184432">
    <property type="component" value="Unassembled WGS sequence"/>
</dbReference>
<feature type="transmembrane region" description="Helical" evidence="1">
    <location>
        <begin position="569"/>
        <end position="587"/>
    </location>
</feature>
<keyword evidence="1" id="KW-0472">Membrane</keyword>
<accession>A0A1M6EBA0</accession>
<feature type="transmembrane region" description="Helical" evidence="1">
    <location>
        <begin position="545"/>
        <end position="562"/>
    </location>
</feature>
<dbReference type="Pfam" id="PF11028">
    <property type="entry name" value="TMEM260-like"/>
    <property type="match status" value="1"/>
</dbReference>
<proteinExistence type="predicted"/>
<feature type="transmembrane region" description="Helical" evidence="1">
    <location>
        <begin position="12"/>
        <end position="29"/>
    </location>
</feature>
<evidence type="ECO:0000313" key="2">
    <source>
        <dbReference type="EMBL" id="SHI82580.1"/>
    </source>
</evidence>
<keyword evidence="1" id="KW-1133">Transmembrane helix</keyword>
<reference evidence="3" key="1">
    <citation type="submission" date="2016-11" db="EMBL/GenBank/DDBJ databases">
        <authorList>
            <person name="Varghese N."/>
            <person name="Submissions S."/>
        </authorList>
    </citation>
    <scope>NUCLEOTIDE SEQUENCE [LARGE SCALE GENOMIC DNA]</scope>
    <source>
        <strain evidence="3">DSM 22623</strain>
    </source>
</reference>
<dbReference type="PANTHER" id="PTHR16214">
    <property type="entry name" value="TRANSMEMBRANE PROTEIN 260"/>
    <property type="match status" value="1"/>
</dbReference>
<name>A0A1M6EBA0_9FLAO</name>
<evidence type="ECO:0000313" key="3">
    <source>
        <dbReference type="Proteomes" id="UP000184432"/>
    </source>
</evidence>
<dbReference type="EMBL" id="FQYP01000003">
    <property type="protein sequence ID" value="SHI82580.1"/>
    <property type="molecule type" value="Genomic_DNA"/>
</dbReference>
<dbReference type="OrthoDB" id="9807602at2"/>
<feature type="transmembrane region" description="Helical" evidence="1">
    <location>
        <begin position="85"/>
        <end position="107"/>
    </location>
</feature>
<dbReference type="AlphaFoldDB" id="A0A1M6EBA0"/>
<dbReference type="PANTHER" id="PTHR16214:SF3">
    <property type="entry name" value="TRANSMEMBRANE PROTEIN 260"/>
    <property type="match status" value="1"/>
</dbReference>
<feature type="transmembrane region" description="Helical" evidence="1">
    <location>
        <begin position="599"/>
        <end position="620"/>
    </location>
</feature>
<sequence>MNNFNFKKWNKIVGWAIFAIALCVYSLTVEPTASFWDAGEYIATSSKLQVGHPPGAPLFQMIGAFASIFASDVTQIALMVNLTSAFASAFTILFMFWSITILVKKIVVKDEEFTKSKALAVLGSGIVGSLAFTFTDSFWFNAVEAEVYAMATCILAVLFYLGLLWERDMHQPRGDKWLILISFIVGLSFGVHFMGLLSIPAIGLLYYFKNYKEITIKNFVIANVAVVAILLFIFKLLLPSTLKFFGAAEVFFVNSIGLPFNSGTIIAGLVIIAAFYYGIRYTRKKAYTQLNTLLLCVVFILVGFSSWIMLPIRANAGTVINENNPNNARELLAYYNLEQYPETHLFYGPQFSEIYAQLDEDNPYEDDKPKYEKDLKSGKYIIVNDWKNAKQNLDDAHKSILPRMWSTEHIANYMDFTGPLRFTIKPEYQDEDELLNAVTKFRRDYAQGKLDNEDYNKFLQSFGNYIDVEKPGFWDNVYYMFDYQMGYMYWRYFMWNFVGRQDDNQGNLTNLEGNWLSGIKFIDEMHLGSQDNLPTDALKNKARNTYYFLPLLLGLLGFVFMAQRDKKYFWVLLIFFLFTGLALKVYLNERPFEPRERDYALVGSFYVFAIWIGFGVYALFDILKKYITPKIVAPAITVVCLLAVPVVLASQNWDDHDRSNRYTAQAMAKMYLQSCQEDAILFTIGDNDTFALWYAQDIEGYRTDVRTVNTSLFATDWYIDQMKKAAYDGKPVPSQLTHDFYKYGSNDAIYYKPVTNDTMLIKNWMRWIETDDPRTKGNTGSGKLVNTFPTKHIRIPVDKEAVLRSGIVAQKDADLIVPYIDIHLKGDLLFKNRLLMLDIIANNNWERPIYFTGGSYGDDDFLWMKDYLQLDGVTFKLVPIRTKVDRRNPFDMGRIDTDLMYKNVMSWDWGNSNDPNIYHDPETRKNAITYRSNLARLVEALITEGKKDKAKKVMDLAMDKMPIEYYEYYTLLEAYITGYYEVGEKEKARELWHKVAKKYQEQLTYFGSLSLKEQYQYAEDIVTNVERYRSVVDLLLINQDRELIEEKAEEFNNYLRLFTRLYSSDEEYDDDNLLEEEEDTSQTILKD</sequence>
<feature type="transmembrane region" description="Helical" evidence="1">
    <location>
        <begin position="632"/>
        <end position="653"/>
    </location>
</feature>